<sequence length="177" mass="18581">MTLPSATNPTLQHTIPAVKEVLLHRGMKSEPITSISTLAVWNIQVLSSSLQTTVRVFGDLAHLHVGPGNEGLPSPDCLIKICSSLPDLHPSGGPLQLSGTPSLIFAHLTIGVGNGSGSERLIPPQMITQNDLTTGRTPSPSTIPLMTQTIRCGPPRLTGPRLASLPSPNTPPLQQCA</sequence>
<protein>
    <submittedName>
        <fullName evidence="2">Uncharacterized protein</fullName>
    </submittedName>
</protein>
<accession>A0AAD4LZ22</accession>
<evidence type="ECO:0000313" key="3">
    <source>
        <dbReference type="Proteomes" id="UP001203297"/>
    </source>
</evidence>
<dbReference type="AlphaFoldDB" id="A0AAD4LZ22"/>
<feature type="region of interest" description="Disordered" evidence="1">
    <location>
        <begin position="154"/>
        <end position="177"/>
    </location>
</feature>
<evidence type="ECO:0000256" key="1">
    <source>
        <dbReference type="SAM" id="MobiDB-lite"/>
    </source>
</evidence>
<gene>
    <name evidence="2" type="ORF">B0F90DRAFT_1670781</name>
</gene>
<organism evidence="2 3">
    <name type="scientific">Multifurca ochricompacta</name>
    <dbReference type="NCBI Taxonomy" id="376703"/>
    <lineage>
        <taxon>Eukaryota</taxon>
        <taxon>Fungi</taxon>
        <taxon>Dikarya</taxon>
        <taxon>Basidiomycota</taxon>
        <taxon>Agaricomycotina</taxon>
        <taxon>Agaricomycetes</taxon>
        <taxon>Russulales</taxon>
        <taxon>Russulaceae</taxon>
        <taxon>Multifurca</taxon>
    </lineage>
</organism>
<dbReference type="Proteomes" id="UP001203297">
    <property type="component" value="Unassembled WGS sequence"/>
</dbReference>
<keyword evidence="3" id="KW-1185">Reference proteome</keyword>
<name>A0AAD4LZ22_9AGAM</name>
<dbReference type="EMBL" id="WTXG01000093">
    <property type="protein sequence ID" value="KAI0293626.1"/>
    <property type="molecule type" value="Genomic_DNA"/>
</dbReference>
<proteinExistence type="predicted"/>
<reference evidence="2" key="1">
    <citation type="journal article" date="2022" name="New Phytol.">
        <title>Evolutionary transition to the ectomycorrhizal habit in the genomes of a hyperdiverse lineage of mushroom-forming fungi.</title>
        <authorList>
            <person name="Looney B."/>
            <person name="Miyauchi S."/>
            <person name="Morin E."/>
            <person name="Drula E."/>
            <person name="Courty P.E."/>
            <person name="Kohler A."/>
            <person name="Kuo A."/>
            <person name="LaButti K."/>
            <person name="Pangilinan J."/>
            <person name="Lipzen A."/>
            <person name="Riley R."/>
            <person name="Andreopoulos W."/>
            <person name="He G."/>
            <person name="Johnson J."/>
            <person name="Nolan M."/>
            <person name="Tritt A."/>
            <person name="Barry K.W."/>
            <person name="Grigoriev I.V."/>
            <person name="Nagy L.G."/>
            <person name="Hibbett D."/>
            <person name="Henrissat B."/>
            <person name="Matheny P.B."/>
            <person name="Labbe J."/>
            <person name="Martin F.M."/>
        </authorList>
    </citation>
    <scope>NUCLEOTIDE SEQUENCE</scope>
    <source>
        <strain evidence="2">BPL690</strain>
    </source>
</reference>
<evidence type="ECO:0000313" key="2">
    <source>
        <dbReference type="EMBL" id="KAI0293626.1"/>
    </source>
</evidence>
<comment type="caution">
    <text evidence="2">The sequence shown here is derived from an EMBL/GenBank/DDBJ whole genome shotgun (WGS) entry which is preliminary data.</text>
</comment>